<feature type="transmembrane region" description="Helical" evidence="5">
    <location>
        <begin position="101"/>
        <end position="123"/>
    </location>
</feature>
<evidence type="ECO:0000313" key="6">
    <source>
        <dbReference type="EMBL" id="CDS22359.1"/>
    </source>
</evidence>
<proteinExistence type="predicted"/>
<evidence type="ECO:0000313" key="7">
    <source>
        <dbReference type="Proteomes" id="UP000492820"/>
    </source>
</evidence>
<dbReference type="AlphaFoldDB" id="A0A068WRF3"/>
<dbReference type="WBParaSite" id="EgrG_000355800">
    <property type="protein sequence ID" value="EgrG_000355800"/>
    <property type="gene ID" value="EgrG_000355800"/>
</dbReference>
<keyword evidence="3 5" id="KW-1133">Transmembrane helix</keyword>
<dbReference type="EMBL" id="LK028586">
    <property type="protein sequence ID" value="CDS22359.1"/>
    <property type="molecule type" value="Genomic_DNA"/>
</dbReference>
<accession>A0A068WRF3</accession>
<dbReference type="InterPro" id="IPR018499">
    <property type="entry name" value="Tetraspanin/Peripherin"/>
</dbReference>
<dbReference type="Pfam" id="PF00335">
    <property type="entry name" value="Tetraspanin"/>
    <property type="match status" value="1"/>
</dbReference>
<name>A0A068WRF3_ECHGR</name>
<feature type="transmembrane region" description="Helical" evidence="5">
    <location>
        <begin position="70"/>
        <end position="94"/>
    </location>
</feature>
<reference evidence="8" key="3">
    <citation type="submission" date="2020-10" db="UniProtKB">
        <authorList>
            <consortium name="WormBaseParasite"/>
        </authorList>
    </citation>
    <scope>IDENTIFICATION</scope>
</reference>
<evidence type="ECO:0000256" key="4">
    <source>
        <dbReference type="ARBA" id="ARBA00023136"/>
    </source>
</evidence>
<protein>
    <submittedName>
        <fullName evidence="6 8">TSP1</fullName>
    </submittedName>
</protein>
<evidence type="ECO:0000256" key="5">
    <source>
        <dbReference type="SAM" id="Phobius"/>
    </source>
</evidence>
<dbReference type="OrthoDB" id="9972904at2759"/>
<dbReference type="PANTHER" id="PTHR19282">
    <property type="entry name" value="TETRASPANIN"/>
    <property type="match status" value="1"/>
</dbReference>
<keyword evidence="2 5" id="KW-0812">Transmembrane</keyword>
<reference evidence="6 7" key="1">
    <citation type="journal article" date="2013" name="Nature">
        <title>The genomes of four tapeworm species reveal adaptations to parasitism.</title>
        <authorList>
            <person name="Tsai I.J."/>
            <person name="Zarowiecki M."/>
            <person name="Holroyd N."/>
            <person name="Garciarrubio A."/>
            <person name="Sanchez-Flores A."/>
            <person name="Brooks K.L."/>
            <person name="Tracey A."/>
            <person name="Bobes R.J."/>
            <person name="Fragoso G."/>
            <person name="Sciutto E."/>
            <person name="Aslett M."/>
            <person name="Beasley H."/>
            <person name="Bennett H.M."/>
            <person name="Cai J."/>
            <person name="Camicia F."/>
            <person name="Clark R."/>
            <person name="Cucher M."/>
            <person name="De Silva N."/>
            <person name="Day T.A."/>
            <person name="Deplazes P."/>
            <person name="Estrada K."/>
            <person name="Fernandez C."/>
            <person name="Holland P.W."/>
            <person name="Hou J."/>
            <person name="Hu S."/>
            <person name="Huckvale T."/>
            <person name="Hung S.S."/>
            <person name="Kamenetzky L."/>
            <person name="Keane J.A."/>
            <person name="Kiss F."/>
            <person name="Koziol U."/>
            <person name="Lambert O."/>
            <person name="Liu K."/>
            <person name="Luo X."/>
            <person name="Luo Y."/>
            <person name="Macchiaroli N."/>
            <person name="Nichol S."/>
            <person name="Paps J."/>
            <person name="Parkinson J."/>
            <person name="Pouchkina-Stantcheva N."/>
            <person name="Riddiford N."/>
            <person name="Rosenzvit M."/>
            <person name="Salinas G."/>
            <person name="Wasmuth J.D."/>
            <person name="Zamanian M."/>
            <person name="Zheng Y."/>
            <person name="Cai X."/>
            <person name="Soberon X."/>
            <person name="Olson P.D."/>
            <person name="Laclette J.P."/>
            <person name="Brehm K."/>
            <person name="Berriman M."/>
            <person name="Garciarrubio A."/>
            <person name="Bobes R.J."/>
            <person name="Fragoso G."/>
            <person name="Sanchez-Flores A."/>
            <person name="Estrada K."/>
            <person name="Cevallos M.A."/>
            <person name="Morett E."/>
            <person name="Gonzalez V."/>
            <person name="Portillo T."/>
            <person name="Ochoa-Leyva A."/>
            <person name="Jose M.V."/>
            <person name="Sciutto E."/>
            <person name="Landa A."/>
            <person name="Jimenez L."/>
            <person name="Valdes V."/>
            <person name="Carrero J.C."/>
            <person name="Larralde C."/>
            <person name="Morales-Montor J."/>
            <person name="Limon-Lason J."/>
            <person name="Soberon X."/>
            <person name="Laclette J.P."/>
        </authorList>
    </citation>
    <scope>NUCLEOTIDE SEQUENCE [LARGE SCALE GENOMIC DNA]</scope>
</reference>
<organism evidence="6">
    <name type="scientific">Echinococcus granulosus</name>
    <name type="common">Hydatid tapeworm</name>
    <dbReference type="NCBI Taxonomy" id="6210"/>
    <lineage>
        <taxon>Eukaryota</taxon>
        <taxon>Metazoa</taxon>
        <taxon>Spiralia</taxon>
        <taxon>Lophotrochozoa</taxon>
        <taxon>Platyhelminthes</taxon>
        <taxon>Cestoda</taxon>
        <taxon>Eucestoda</taxon>
        <taxon>Cyclophyllidea</taxon>
        <taxon>Taeniidae</taxon>
        <taxon>Echinococcus</taxon>
        <taxon>Echinococcus granulosus group</taxon>
    </lineage>
</organism>
<dbReference type="GO" id="GO:0016020">
    <property type="term" value="C:membrane"/>
    <property type="evidence" value="ECO:0007669"/>
    <property type="project" value="UniProtKB-SubCell"/>
</dbReference>
<keyword evidence="4 5" id="KW-0472">Membrane</keyword>
<feature type="transmembrane region" description="Helical" evidence="5">
    <location>
        <begin position="234"/>
        <end position="257"/>
    </location>
</feature>
<evidence type="ECO:0000256" key="2">
    <source>
        <dbReference type="ARBA" id="ARBA00022692"/>
    </source>
</evidence>
<evidence type="ECO:0000256" key="3">
    <source>
        <dbReference type="ARBA" id="ARBA00022989"/>
    </source>
</evidence>
<evidence type="ECO:0000313" key="8">
    <source>
        <dbReference type="WBParaSite" id="EgrG_000355800"/>
    </source>
</evidence>
<comment type="subcellular location">
    <subcellularLocation>
        <location evidence="1">Membrane</location>
        <topology evidence="1">Multi-pass membrane protein</topology>
    </subcellularLocation>
</comment>
<evidence type="ECO:0000256" key="1">
    <source>
        <dbReference type="ARBA" id="ARBA00004141"/>
    </source>
</evidence>
<sequence length="263" mass="29122">MSCLLGCARLLLAFLNLLLFVAFAAVGILGLLIKFNDKFVQNLLDKVSSQWSEQQVQDLVKFIHYYGSGLSIAFIVIGFAVAIIALFGVFALFCKNRFFGFIYIALLAILTIIELALIIYLFAIPDNLNKAAFKLLRSSFEHLRTNDSLTEVTFTLWTILGVDDNKLCCGLEGYKDFEGMLPGLQYPPPCCNMNITMANGQPQAQKCEKTDAANATVVGCEGKVVEFLAENKTLFIGISCGVSVFQFVVLLVMCALYKQWKAE</sequence>
<dbReference type="Proteomes" id="UP000492820">
    <property type="component" value="Unassembled WGS sequence"/>
</dbReference>
<gene>
    <name evidence="6" type="ORF">EgrG_000355800</name>
</gene>
<reference evidence="6" key="2">
    <citation type="submission" date="2014-06" db="EMBL/GenBank/DDBJ databases">
        <authorList>
            <person name="Aslett M."/>
        </authorList>
    </citation>
    <scope>NUCLEOTIDE SEQUENCE</scope>
</reference>
<feature type="transmembrane region" description="Helical" evidence="5">
    <location>
        <begin position="12"/>
        <end position="33"/>
    </location>
</feature>